<sequence>MAFGLIVIGDEILNGNRQDRHLAAFKGMISARGHQLGWCWILPDEPERLVRQLRASMAEGSPVFCCGGIGATPDDHTRACVAAAAGVALEQHAEAVKLIEGRFGADAHPQRIRMAELPAGASLIPNPVNQVPGFGLNQHWFLPGFPQMAWPMAEWVLDRHYGRAEPLREATLEVRGAPESRLIPLMEALGPQFPALKLFSLPHLGETEADRYILLGFRGRGDLDAAMAALRAGLDAQQVEYHPRA</sequence>
<evidence type="ECO:0000259" key="1">
    <source>
        <dbReference type="SMART" id="SM00852"/>
    </source>
</evidence>
<proteinExistence type="predicted"/>
<reference evidence="2 3" key="1">
    <citation type="journal article" date="2020" name="Microorganisms">
        <title>Osmotic Adaptation and Compatible Solute Biosynthesis of Phototrophic Bacteria as Revealed from Genome Analyses.</title>
        <authorList>
            <person name="Imhoff J.F."/>
            <person name="Rahn T."/>
            <person name="Kunzel S."/>
            <person name="Keller A."/>
            <person name="Neulinger S.C."/>
        </authorList>
    </citation>
    <scope>NUCLEOTIDE SEQUENCE [LARGE SCALE GENOMIC DNA]</scope>
    <source>
        <strain evidence="2 3">DSM 25653</strain>
    </source>
</reference>
<dbReference type="InterPro" id="IPR036425">
    <property type="entry name" value="MoaB/Mog-like_dom_sf"/>
</dbReference>
<dbReference type="EMBL" id="NRRY01000011">
    <property type="protein sequence ID" value="MBK1618533.1"/>
    <property type="molecule type" value="Genomic_DNA"/>
</dbReference>
<feature type="domain" description="MoaB/Mog" evidence="1">
    <location>
        <begin position="4"/>
        <end position="164"/>
    </location>
</feature>
<gene>
    <name evidence="2" type="ORF">CKO42_08790</name>
</gene>
<dbReference type="PANTHER" id="PTHR13939">
    <property type="entry name" value="NICOTINAMIDE-NUCLEOTIDE AMIDOHYDROLASE PNCC"/>
    <property type="match status" value="1"/>
</dbReference>
<dbReference type="SUPFAM" id="SSF53218">
    <property type="entry name" value="Molybdenum cofactor biosynthesis proteins"/>
    <property type="match status" value="1"/>
</dbReference>
<protein>
    <submittedName>
        <fullName evidence="2">Competence/damage-inducible protein A</fullName>
    </submittedName>
</protein>
<dbReference type="SMART" id="SM00852">
    <property type="entry name" value="MoCF_biosynth"/>
    <property type="match status" value="1"/>
</dbReference>
<evidence type="ECO:0000313" key="2">
    <source>
        <dbReference type="EMBL" id="MBK1618533.1"/>
    </source>
</evidence>
<dbReference type="AlphaFoldDB" id="A0A9X0W7R1"/>
<dbReference type="Gene3D" id="3.40.980.10">
    <property type="entry name" value="MoaB/Mog-like domain"/>
    <property type="match status" value="1"/>
</dbReference>
<dbReference type="PANTHER" id="PTHR13939:SF0">
    <property type="entry name" value="NMN AMIDOHYDROLASE-LIKE PROTEIN YFAY"/>
    <property type="match status" value="1"/>
</dbReference>
<name>A0A9X0W7R1_9GAMM</name>
<dbReference type="Proteomes" id="UP001138768">
    <property type="component" value="Unassembled WGS sequence"/>
</dbReference>
<keyword evidence="3" id="KW-1185">Reference proteome</keyword>
<dbReference type="InterPro" id="IPR001453">
    <property type="entry name" value="MoaB/Mog_dom"/>
</dbReference>
<dbReference type="InterPro" id="IPR050101">
    <property type="entry name" value="CinA"/>
</dbReference>
<dbReference type="RefSeq" id="WP_200242511.1">
    <property type="nucleotide sequence ID" value="NZ_NRRY01000011.1"/>
</dbReference>
<comment type="caution">
    <text evidence="2">The sequence shown here is derived from an EMBL/GenBank/DDBJ whole genome shotgun (WGS) entry which is preliminary data.</text>
</comment>
<organism evidence="2 3">
    <name type="scientific">Lamprobacter modestohalophilus</name>
    <dbReference type="NCBI Taxonomy" id="1064514"/>
    <lineage>
        <taxon>Bacteria</taxon>
        <taxon>Pseudomonadati</taxon>
        <taxon>Pseudomonadota</taxon>
        <taxon>Gammaproteobacteria</taxon>
        <taxon>Chromatiales</taxon>
        <taxon>Chromatiaceae</taxon>
        <taxon>Lamprobacter</taxon>
    </lineage>
</organism>
<dbReference type="Pfam" id="PF00994">
    <property type="entry name" value="MoCF_biosynth"/>
    <property type="match status" value="1"/>
</dbReference>
<accession>A0A9X0W7R1</accession>
<evidence type="ECO:0000313" key="3">
    <source>
        <dbReference type="Proteomes" id="UP001138768"/>
    </source>
</evidence>